<organism evidence="4 5">
    <name type="scientific">Mizuhopecten yessoensis</name>
    <name type="common">Japanese scallop</name>
    <name type="synonym">Patinopecten yessoensis</name>
    <dbReference type="NCBI Taxonomy" id="6573"/>
    <lineage>
        <taxon>Eukaryota</taxon>
        <taxon>Metazoa</taxon>
        <taxon>Spiralia</taxon>
        <taxon>Lophotrochozoa</taxon>
        <taxon>Mollusca</taxon>
        <taxon>Bivalvia</taxon>
        <taxon>Autobranchia</taxon>
        <taxon>Pteriomorphia</taxon>
        <taxon>Pectinida</taxon>
        <taxon>Pectinoidea</taxon>
        <taxon>Pectinidae</taxon>
        <taxon>Mizuhopecten</taxon>
    </lineage>
</organism>
<dbReference type="InterPro" id="IPR004827">
    <property type="entry name" value="bZIP"/>
</dbReference>
<dbReference type="EMBL" id="NEDP02002660">
    <property type="protein sequence ID" value="OWF50325.1"/>
    <property type="molecule type" value="Genomic_DNA"/>
</dbReference>
<feature type="coiled-coil region" evidence="1">
    <location>
        <begin position="112"/>
        <end position="139"/>
    </location>
</feature>
<protein>
    <submittedName>
        <fullName evidence="4">Activating transcription factor of chaperone</fullName>
    </submittedName>
</protein>
<gene>
    <name evidence="4" type="ORF">KP79_PYT10566</name>
</gene>
<feature type="domain" description="BZIP" evidence="3">
    <location>
        <begin position="80"/>
        <end position="137"/>
    </location>
</feature>
<comment type="caution">
    <text evidence="4">The sequence shown here is derived from an EMBL/GenBank/DDBJ whole genome shotgun (WGS) entry which is preliminary data.</text>
</comment>
<name>A0A210QNN7_MIZYE</name>
<proteinExistence type="predicted"/>
<dbReference type="PROSITE" id="PS00036">
    <property type="entry name" value="BZIP_BASIC"/>
    <property type="match status" value="1"/>
</dbReference>
<dbReference type="SMART" id="SM00338">
    <property type="entry name" value="BRLZ"/>
    <property type="match status" value="1"/>
</dbReference>
<dbReference type="STRING" id="6573.A0A210QNN7"/>
<dbReference type="AlphaFoldDB" id="A0A210QNN7"/>
<dbReference type="GO" id="GO:0000981">
    <property type="term" value="F:DNA-binding transcription factor activity, RNA polymerase II-specific"/>
    <property type="evidence" value="ECO:0007669"/>
    <property type="project" value="TreeGrafter"/>
</dbReference>
<evidence type="ECO:0000313" key="5">
    <source>
        <dbReference type="Proteomes" id="UP000242188"/>
    </source>
</evidence>
<feature type="region of interest" description="Disordered" evidence="2">
    <location>
        <begin position="60"/>
        <end position="108"/>
    </location>
</feature>
<dbReference type="GO" id="GO:0005634">
    <property type="term" value="C:nucleus"/>
    <property type="evidence" value="ECO:0007669"/>
    <property type="project" value="TreeGrafter"/>
</dbReference>
<sequence>MAETLRRTKMESMSPAILEELETEKLNQAFLCSVQEGDPLPLIKEELKYLIQSRRLADGKEELNVNFHPPQRPKLEPEDKIKRKKRREQNKNAAQRFRNKRKMKKENGKNELDFLSCRKSELCAQVEDLERQVQMYRRHIGNSFEQDGLHIQTFPPN</sequence>
<dbReference type="PANTHER" id="PTHR23351:SF59">
    <property type="entry name" value="CYCLIC AMP-DEPENDENT TRANSCRIPTION FACTOR ATF-3-LIKE"/>
    <property type="match status" value="1"/>
</dbReference>
<evidence type="ECO:0000259" key="3">
    <source>
        <dbReference type="PROSITE" id="PS50217"/>
    </source>
</evidence>
<dbReference type="GO" id="GO:0000978">
    <property type="term" value="F:RNA polymerase II cis-regulatory region sequence-specific DNA binding"/>
    <property type="evidence" value="ECO:0007669"/>
    <property type="project" value="TreeGrafter"/>
</dbReference>
<keyword evidence="1" id="KW-0175">Coiled coil</keyword>
<dbReference type="InterPro" id="IPR000837">
    <property type="entry name" value="AP-1"/>
</dbReference>
<dbReference type="Pfam" id="PF07716">
    <property type="entry name" value="bZIP_2"/>
    <property type="match status" value="1"/>
</dbReference>
<evidence type="ECO:0000256" key="2">
    <source>
        <dbReference type="SAM" id="MobiDB-lite"/>
    </source>
</evidence>
<dbReference type="OrthoDB" id="6156409at2759"/>
<evidence type="ECO:0000313" key="4">
    <source>
        <dbReference type="EMBL" id="OWF50325.1"/>
    </source>
</evidence>
<accession>A0A210QNN7</accession>
<reference evidence="4 5" key="1">
    <citation type="journal article" date="2017" name="Nat. Ecol. Evol.">
        <title>Scallop genome provides insights into evolution of bilaterian karyotype and development.</title>
        <authorList>
            <person name="Wang S."/>
            <person name="Zhang J."/>
            <person name="Jiao W."/>
            <person name="Li J."/>
            <person name="Xun X."/>
            <person name="Sun Y."/>
            <person name="Guo X."/>
            <person name="Huan P."/>
            <person name="Dong B."/>
            <person name="Zhang L."/>
            <person name="Hu X."/>
            <person name="Sun X."/>
            <person name="Wang J."/>
            <person name="Zhao C."/>
            <person name="Wang Y."/>
            <person name="Wang D."/>
            <person name="Huang X."/>
            <person name="Wang R."/>
            <person name="Lv J."/>
            <person name="Li Y."/>
            <person name="Zhang Z."/>
            <person name="Liu B."/>
            <person name="Lu W."/>
            <person name="Hui Y."/>
            <person name="Liang J."/>
            <person name="Zhou Z."/>
            <person name="Hou R."/>
            <person name="Li X."/>
            <person name="Liu Y."/>
            <person name="Li H."/>
            <person name="Ning X."/>
            <person name="Lin Y."/>
            <person name="Zhao L."/>
            <person name="Xing Q."/>
            <person name="Dou J."/>
            <person name="Li Y."/>
            <person name="Mao J."/>
            <person name="Guo H."/>
            <person name="Dou H."/>
            <person name="Li T."/>
            <person name="Mu C."/>
            <person name="Jiang W."/>
            <person name="Fu Q."/>
            <person name="Fu X."/>
            <person name="Miao Y."/>
            <person name="Liu J."/>
            <person name="Yu Q."/>
            <person name="Li R."/>
            <person name="Liao H."/>
            <person name="Li X."/>
            <person name="Kong Y."/>
            <person name="Jiang Z."/>
            <person name="Chourrout D."/>
            <person name="Li R."/>
            <person name="Bao Z."/>
        </authorList>
    </citation>
    <scope>NUCLEOTIDE SEQUENCE [LARGE SCALE GENOMIC DNA]</scope>
    <source>
        <strain evidence="4 5">PY_sf001</strain>
    </source>
</reference>
<evidence type="ECO:0000256" key="1">
    <source>
        <dbReference type="SAM" id="Coils"/>
    </source>
</evidence>
<dbReference type="SUPFAM" id="SSF57959">
    <property type="entry name" value="Leucine zipper domain"/>
    <property type="match status" value="1"/>
</dbReference>
<dbReference type="InterPro" id="IPR046347">
    <property type="entry name" value="bZIP_sf"/>
</dbReference>
<dbReference type="Proteomes" id="UP000242188">
    <property type="component" value="Unassembled WGS sequence"/>
</dbReference>
<keyword evidence="5" id="KW-1185">Reference proteome</keyword>
<dbReference type="PROSITE" id="PS50217">
    <property type="entry name" value="BZIP"/>
    <property type="match status" value="1"/>
</dbReference>
<dbReference type="PANTHER" id="PTHR23351">
    <property type="entry name" value="FOS TRANSCRIPTION FACTOR-RELATED"/>
    <property type="match status" value="1"/>
</dbReference>
<dbReference type="Gene3D" id="1.20.5.170">
    <property type="match status" value="1"/>
</dbReference>